<proteinExistence type="inferred from homology"/>
<keyword evidence="2" id="KW-0677">Repeat</keyword>
<protein>
    <submittedName>
        <fullName evidence="4">Pentatricopeptide repeat-containing protein</fullName>
    </submittedName>
</protein>
<dbReference type="Pfam" id="PF13041">
    <property type="entry name" value="PPR_2"/>
    <property type="match status" value="2"/>
</dbReference>
<feature type="repeat" description="PPR" evidence="3">
    <location>
        <begin position="508"/>
        <end position="542"/>
    </location>
</feature>
<dbReference type="PANTHER" id="PTHR47939">
    <property type="entry name" value="MEMBRANE-ASSOCIATED SALT-INDUCIBLE PROTEIN-LIKE"/>
    <property type="match status" value="1"/>
</dbReference>
<comment type="caution">
    <text evidence="4">The sequence shown here is derived from an EMBL/GenBank/DDBJ whole genome shotgun (WGS) entry which is preliminary data.</text>
</comment>
<gene>
    <name evidence="4" type="ORF">CTI12_AA352730</name>
</gene>
<dbReference type="OrthoDB" id="747253at2759"/>
<dbReference type="PANTHER" id="PTHR47939:SF2">
    <property type="entry name" value="OS03G0782900 PROTEIN"/>
    <property type="match status" value="1"/>
</dbReference>
<dbReference type="Gene3D" id="1.25.40.10">
    <property type="entry name" value="Tetratricopeptide repeat domain"/>
    <property type="match status" value="4"/>
</dbReference>
<dbReference type="STRING" id="35608.A0A2U1MQR4"/>
<organism evidence="4 5">
    <name type="scientific">Artemisia annua</name>
    <name type="common">Sweet wormwood</name>
    <dbReference type="NCBI Taxonomy" id="35608"/>
    <lineage>
        <taxon>Eukaryota</taxon>
        <taxon>Viridiplantae</taxon>
        <taxon>Streptophyta</taxon>
        <taxon>Embryophyta</taxon>
        <taxon>Tracheophyta</taxon>
        <taxon>Spermatophyta</taxon>
        <taxon>Magnoliopsida</taxon>
        <taxon>eudicotyledons</taxon>
        <taxon>Gunneridae</taxon>
        <taxon>Pentapetalae</taxon>
        <taxon>asterids</taxon>
        <taxon>campanulids</taxon>
        <taxon>Asterales</taxon>
        <taxon>Asteraceae</taxon>
        <taxon>Asteroideae</taxon>
        <taxon>Anthemideae</taxon>
        <taxon>Artemisiinae</taxon>
        <taxon>Artemisia</taxon>
    </lineage>
</organism>
<evidence type="ECO:0000256" key="1">
    <source>
        <dbReference type="ARBA" id="ARBA00007626"/>
    </source>
</evidence>
<dbReference type="AlphaFoldDB" id="A0A2U1MQR4"/>
<comment type="similarity">
    <text evidence="1">Belongs to the PPR family. P subfamily.</text>
</comment>
<dbReference type="InterPro" id="IPR002885">
    <property type="entry name" value="PPR_rpt"/>
</dbReference>
<dbReference type="NCBIfam" id="TIGR00756">
    <property type="entry name" value="PPR"/>
    <property type="match status" value="3"/>
</dbReference>
<evidence type="ECO:0000256" key="2">
    <source>
        <dbReference type="ARBA" id="ARBA00022737"/>
    </source>
</evidence>
<keyword evidence="5" id="KW-1185">Reference proteome</keyword>
<dbReference type="PROSITE" id="PS51375">
    <property type="entry name" value="PPR"/>
    <property type="match status" value="3"/>
</dbReference>
<name>A0A2U1MQR4_ARTAN</name>
<reference evidence="4 5" key="1">
    <citation type="journal article" date="2018" name="Mol. Plant">
        <title>The genome of Artemisia annua provides insight into the evolution of Asteraceae family and artemisinin biosynthesis.</title>
        <authorList>
            <person name="Shen Q."/>
            <person name="Zhang L."/>
            <person name="Liao Z."/>
            <person name="Wang S."/>
            <person name="Yan T."/>
            <person name="Shi P."/>
            <person name="Liu M."/>
            <person name="Fu X."/>
            <person name="Pan Q."/>
            <person name="Wang Y."/>
            <person name="Lv Z."/>
            <person name="Lu X."/>
            <person name="Zhang F."/>
            <person name="Jiang W."/>
            <person name="Ma Y."/>
            <person name="Chen M."/>
            <person name="Hao X."/>
            <person name="Li L."/>
            <person name="Tang Y."/>
            <person name="Lv G."/>
            <person name="Zhou Y."/>
            <person name="Sun X."/>
            <person name="Brodelius P.E."/>
            <person name="Rose J.K.C."/>
            <person name="Tang K."/>
        </authorList>
    </citation>
    <scope>NUCLEOTIDE SEQUENCE [LARGE SCALE GENOMIC DNA]</scope>
    <source>
        <strain evidence="5">cv. Huhao1</strain>
        <tissue evidence="4">Leaf</tissue>
    </source>
</reference>
<feature type="repeat" description="PPR" evidence="3">
    <location>
        <begin position="262"/>
        <end position="296"/>
    </location>
</feature>
<dbReference type="InterPro" id="IPR011990">
    <property type="entry name" value="TPR-like_helical_dom_sf"/>
</dbReference>
<dbReference type="Pfam" id="PF01535">
    <property type="entry name" value="PPR"/>
    <property type="match status" value="1"/>
</dbReference>
<dbReference type="InterPro" id="IPR050667">
    <property type="entry name" value="PPR-containing_protein"/>
</dbReference>
<dbReference type="EMBL" id="PKPP01004614">
    <property type="protein sequence ID" value="PWA63554.1"/>
    <property type="molecule type" value="Genomic_DNA"/>
</dbReference>
<sequence>MSCFSVLHTPNIMQKSKLLIKSLSNNTTKTPQNWRTKINHKNLTSQISSILLQRHNWPSLLQTLNLKSKLTPSIFSQIINSTKNQPQITLNFFKWSIKNTSFQPDVYVQCKMTHLLISNGFVNPSKPILDSLIKNYPPGQIVENVIKACEKDVKAYFCMLECLRVFDCVIGLYCEKGLCFKGLDVFNLVRYEYGMFSVGSCNKLLHLLQEKDEVKLCLCFLGVMMRHGVEIDRFTWHVIARILRKQGKVDAMVRIVDMGVYDSVIYDLVIGCCSEVGMFEDVLRLFDEMSERKFDPGFSTCASVLNGACRYKNDEVIEFAMESMVEKGYISKPLTQYDLLIKKLCDMGKSYAADMLFKRACNLKGSLEHETYGCMLRALAVEARVKDAIETYHFIEHKRVQVNPIFYSEFINILCNEDPSKELDTLLKDLTSRGYKPSPLALSKYITSQCKKRRWKEAEELADLALQQSILLDASCCGFLVKHYCKRAQIDAAINMHDQMEKKELTLDSTSYNALLSGLLEGSRVKEAERIFDYMRIKQLLSSESFVIMINGFSGVNELKKAMKLHDAMLEMDLKPSAKIYKQLICNFR</sequence>
<accession>A0A2U1MQR4</accession>
<evidence type="ECO:0000313" key="4">
    <source>
        <dbReference type="EMBL" id="PWA63554.1"/>
    </source>
</evidence>
<evidence type="ECO:0000313" key="5">
    <source>
        <dbReference type="Proteomes" id="UP000245207"/>
    </source>
</evidence>
<dbReference type="Proteomes" id="UP000245207">
    <property type="component" value="Unassembled WGS sequence"/>
</dbReference>
<evidence type="ECO:0000256" key="3">
    <source>
        <dbReference type="PROSITE-ProRule" id="PRU00708"/>
    </source>
</evidence>
<feature type="repeat" description="PPR" evidence="3">
    <location>
        <begin position="473"/>
        <end position="507"/>
    </location>
</feature>